<comment type="caution">
    <text evidence="2">The sequence shown here is derived from an EMBL/GenBank/DDBJ whole genome shotgun (WGS) entry which is preliminary data.</text>
</comment>
<dbReference type="OrthoDB" id="1910803at2759"/>
<reference evidence="3" key="1">
    <citation type="submission" date="2016-06" db="EMBL/GenBank/DDBJ databases">
        <title>Parallel loss of symbiosis genes in relatives of nitrogen-fixing non-legume Parasponia.</title>
        <authorList>
            <person name="Van Velzen R."/>
            <person name="Holmer R."/>
            <person name="Bu F."/>
            <person name="Rutten L."/>
            <person name="Van Zeijl A."/>
            <person name="Liu W."/>
            <person name="Santuari L."/>
            <person name="Cao Q."/>
            <person name="Sharma T."/>
            <person name="Shen D."/>
            <person name="Roswanjaya Y."/>
            <person name="Wardhani T."/>
            <person name="Kalhor M.S."/>
            <person name="Jansen J."/>
            <person name="Van den Hoogen J."/>
            <person name="Gungor B."/>
            <person name="Hartog M."/>
            <person name="Hontelez J."/>
            <person name="Verver J."/>
            <person name="Yang W.-C."/>
            <person name="Schijlen E."/>
            <person name="Repin R."/>
            <person name="Schilthuizen M."/>
            <person name="Schranz E."/>
            <person name="Heidstra R."/>
            <person name="Miyata K."/>
            <person name="Fedorova E."/>
            <person name="Kohlen W."/>
            <person name="Bisseling T."/>
            <person name="Smit S."/>
            <person name="Geurts R."/>
        </authorList>
    </citation>
    <scope>NUCLEOTIDE SEQUENCE [LARGE SCALE GENOMIC DNA]</scope>
    <source>
        <strain evidence="3">cv. WU1-14</strain>
    </source>
</reference>
<feature type="chain" id="PRO_5015185694" description="Thioredoxin-like fold containing protein" evidence="1">
    <location>
        <begin position="25"/>
        <end position="241"/>
    </location>
</feature>
<gene>
    <name evidence="2" type="ORF">PanWU01x14_326260</name>
</gene>
<protein>
    <recommendedName>
        <fullName evidence="4">Thioredoxin-like fold containing protein</fullName>
    </recommendedName>
</protein>
<evidence type="ECO:0000313" key="3">
    <source>
        <dbReference type="Proteomes" id="UP000237105"/>
    </source>
</evidence>
<dbReference type="STRING" id="3476.A0A2P5AJM8"/>
<dbReference type="Proteomes" id="UP000237105">
    <property type="component" value="Unassembled WGS sequence"/>
</dbReference>
<organism evidence="2 3">
    <name type="scientific">Parasponia andersonii</name>
    <name type="common">Sponia andersonii</name>
    <dbReference type="NCBI Taxonomy" id="3476"/>
    <lineage>
        <taxon>Eukaryota</taxon>
        <taxon>Viridiplantae</taxon>
        <taxon>Streptophyta</taxon>
        <taxon>Embryophyta</taxon>
        <taxon>Tracheophyta</taxon>
        <taxon>Spermatophyta</taxon>
        <taxon>Magnoliopsida</taxon>
        <taxon>eudicotyledons</taxon>
        <taxon>Gunneridae</taxon>
        <taxon>Pentapetalae</taxon>
        <taxon>rosids</taxon>
        <taxon>fabids</taxon>
        <taxon>Rosales</taxon>
        <taxon>Cannabaceae</taxon>
        <taxon>Parasponia</taxon>
    </lineage>
</organism>
<sequence length="241" mass="27524">MMKKAELVVLACCMCLAASSSSAAVDSKSDGVGEWQLLTKLNFSSQIRLYPHILLIVTLPWSGESRSLMKEVSSLVTSQQEWFTSLKLMVMYINTEKMPADTIGAMTDEITILYYHNSVSYKYRGRLRAQNILFSIHPYVSVSPGEIPLKSLSAPAELKTFLDSTDKAVLLLEFCGWTLKLLAKGKKNVTEYVFGVQGWLKIFWLELFVNLYNFSKVFIFISKHKYRNIVKYYILNVQRDV</sequence>
<name>A0A2P5AJM8_PARAD</name>
<accession>A0A2P5AJM8</accession>
<proteinExistence type="predicted"/>
<evidence type="ECO:0000256" key="1">
    <source>
        <dbReference type="SAM" id="SignalP"/>
    </source>
</evidence>
<dbReference type="AlphaFoldDB" id="A0A2P5AJM8"/>
<keyword evidence="1" id="KW-0732">Signal</keyword>
<dbReference type="EMBL" id="JXTB01000557">
    <property type="protein sequence ID" value="PON36691.1"/>
    <property type="molecule type" value="Genomic_DNA"/>
</dbReference>
<keyword evidence="3" id="KW-1185">Reference proteome</keyword>
<feature type="signal peptide" evidence="1">
    <location>
        <begin position="1"/>
        <end position="24"/>
    </location>
</feature>
<evidence type="ECO:0008006" key="4">
    <source>
        <dbReference type="Google" id="ProtNLM"/>
    </source>
</evidence>
<evidence type="ECO:0000313" key="2">
    <source>
        <dbReference type="EMBL" id="PON36691.1"/>
    </source>
</evidence>